<sequence>MRHRRRSAKVASIHVLDTEPAHYNTHRSQLQIVRSTRPRRIKHTRDELAQSVCPTNNCNVRCYKCYHGTLDGGTSKETICTMAMDTELTALAAKVALSQQEKLLRTKAFEDVRELVTSAFQSATVQLFGSFSTGVDTFRSDLDVTVGISMSSSRPMPSEVMVDREYCSDEQRGRCPESGSASVHDTVQKSEDKCSFSLNLALPLGVIASQDNMNISRRVQRTTASHWNPTLRRRKIRTLRALQLLLKLKRPFFHVKCLHKAKVPILMVFDTKTKLSIDIGINSGSFEASDNGSSTILIQRLQRAYGKPFTTITIFLKEFLHQFDLNKPFTGGLGSYRLYIMVAYIFQRNDPKQRRCRQQPISSLLLLFFEVFGNKKQSNFLHEGTQLQLPLGVGGFVDFRGIFRINECVVMFAMAYDIVSSTRKISSIIYEERIAQDRKKCQINNEFQG</sequence>
<dbReference type="PANTHER" id="PTHR23092:SF15">
    <property type="entry name" value="INACTIVE NON-CANONICAL POLY(A) RNA POLYMERASE PROTEIN TRF4-2-RELATED"/>
    <property type="match status" value="1"/>
</dbReference>
<gene>
    <name evidence="2" type="ORF">CCR75_003096</name>
</gene>
<dbReference type="SUPFAM" id="SSF81631">
    <property type="entry name" value="PAP/OAS1 substrate-binding domain"/>
    <property type="match status" value="1"/>
</dbReference>
<dbReference type="EMBL" id="SHOA02000036">
    <property type="protein sequence ID" value="TDH73569.1"/>
    <property type="molecule type" value="Genomic_DNA"/>
</dbReference>
<dbReference type="Proteomes" id="UP000294530">
    <property type="component" value="Unassembled WGS sequence"/>
</dbReference>
<feature type="domain" description="Poly(A) RNA polymerase mitochondrial-like central palm" evidence="1">
    <location>
        <begin position="86"/>
        <end position="282"/>
    </location>
</feature>
<dbReference type="OrthoDB" id="273917at2759"/>
<comment type="caution">
    <text evidence="2">The sequence shown here is derived from an EMBL/GenBank/DDBJ whole genome shotgun (WGS) entry which is preliminary data.</text>
</comment>
<name>A0A976NZ83_BRELC</name>
<dbReference type="InterPro" id="IPR045862">
    <property type="entry name" value="Trf4-like"/>
</dbReference>
<dbReference type="GO" id="GO:0031499">
    <property type="term" value="C:TRAMP complex"/>
    <property type="evidence" value="ECO:0007669"/>
    <property type="project" value="TreeGrafter"/>
</dbReference>
<evidence type="ECO:0000313" key="2">
    <source>
        <dbReference type="EMBL" id="TDH73569.1"/>
    </source>
</evidence>
<dbReference type="Pfam" id="PF22600">
    <property type="entry name" value="MTPAP-like_central"/>
    <property type="match status" value="1"/>
</dbReference>
<dbReference type="SUPFAM" id="SSF81301">
    <property type="entry name" value="Nucleotidyltransferase"/>
    <property type="match status" value="1"/>
</dbReference>
<dbReference type="GO" id="GO:1990817">
    <property type="term" value="F:poly(A) RNA polymerase activity"/>
    <property type="evidence" value="ECO:0007669"/>
    <property type="project" value="InterPro"/>
</dbReference>
<reference evidence="2 3" key="1">
    <citation type="journal article" date="2021" name="Genome Biol.">
        <title>AFLAP: assembly-free linkage analysis pipeline using k-mers from genome sequencing data.</title>
        <authorList>
            <person name="Fletcher K."/>
            <person name="Zhang L."/>
            <person name="Gil J."/>
            <person name="Han R."/>
            <person name="Cavanaugh K."/>
            <person name="Michelmore R."/>
        </authorList>
    </citation>
    <scope>NUCLEOTIDE SEQUENCE [LARGE SCALE GENOMIC DNA]</scope>
    <source>
        <strain evidence="2 3">SF5</strain>
    </source>
</reference>
<accession>A0A976NZ83</accession>
<keyword evidence="3" id="KW-1185">Reference proteome</keyword>
<proteinExistence type="predicted"/>
<dbReference type="GO" id="GO:0031123">
    <property type="term" value="P:RNA 3'-end processing"/>
    <property type="evidence" value="ECO:0007669"/>
    <property type="project" value="TreeGrafter"/>
</dbReference>
<dbReference type="RefSeq" id="XP_067823067.1">
    <property type="nucleotide sequence ID" value="XM_067961193.1"/>
</dbReference>
<protein>
    <recommendedName>
        <fullName evidence="1">Poly(A) RNA polymerase mitochondrial-like central palm domain-containing protein</fullName>
    </recommendedName>
</protein>
<evidence type="ECO:0000259" key="1">
    <source>
        <dbReference type="Pfam" id="PF22600"/>
    </source>
</evidence>
<dbReference type="GO" id="GO:0043634">
    <property type="term" value="P:polyadenylation-dependent ncRNA catabolic process"/>
    <property type="evidence" value="ECO:0007669"/>
    <property type="project" value="TreeGrafter"/>
</dbReference>
<organism evidence="2 3">
    <name type="scientific">Bremia lactucae</name>
    <name type="common">Lettuce downy mildew</name>
    <dbReference type="NCBI Taxonomy" id="4779"/>
    <lineage>
        <taxon>Eukaryota</taxon>
        <taxon>Sar</taxon>
        <taxon>Stramenopiles</taxon>
        <taxon>Oomycota</taxon>
        <taxon>Peronosporomycetes</taxon>
        <taxon>Peronosporales</taxon>
        <taxon>Peronosporaceae</taxon>
        <taxon>Bremia</taxon>
    </lineage>
</organism>
<dbReference type="PANTHER" id="PTHR23092">
    <property type="entry name" value="POLY(A) RNA POLYMERASE"/>
    <property type="match status" value="1"/>
</dbReference>
<dbReference type="InterPro" id="IPR043519">
    <property type="entry name" value="NT_sf"/>
</dbReference>
<dbReference type="Gene3D" id="3.30.460.10">
    <property type="entry name" value="Beta Polymerase, domain 2"/>
    <property type="match status" value="1"/>
</dbReference>
<dbReference type="GO" id="GO:0005730">
    <property type="term" value="C:nucleolus"/>
    <property type="evidence" value="ECO:0007669"/>
    <property type="project" value="TreeGrafter"/>
</dbReference>
<dbReference type="GO" id="GO:0003729">
    <property type="term" value="F:mRNA binding"/>
    <property type="evidence" value="ECO:0007669"/>
    <property type="project" value="TreeGrafter"/>
</dbReference>
<dbReference type="AlphaFoldDB" id="A0A976NZ83"/>
<dbReference type="Gene3D" id="1.10.1410.10">
    <property type="match status" value="1"/>
</dbReference>
<evidence type="ECO:0000313" key="3">
    <source>
        <dbReference type="Proteomes" id="UP000294530"/>
    </source>
</evidence>
<dbReference type="KEGG" id="blac:94346864"/>
<dbReference type="GeneID" id="94346864"/>
<dbReference type="InterPro" id="IPR054708">
    <property type="entry name" value="MTPAP-like_central"/>
</dbReference>